<keyword evidence="4" id="KW-1185">Reference proteome</keyword>
<evidence type="ECO:0000313" key="3">
    <source>
        <dbReference type="EMBL" id="MDA0163456.1"/>
    </source>
</evidence>
<keyword evidence="1" id="KW-0732">Signal</keyword>
<sequence>MVSATAVAGALVFAGQAVAQTPPASVVDPKLEVRTVVSGLTQPVQLEFLKDHDFLVLEKSTGQVKRIKNGAAPEVVLDLAVNSASERGLLGIALDQSFKVNGFVYLFWSESTTGADSTALDTVPLLGNRLDRFIWNGSTLTYDKTLHRQRAYQADEGQPLRANHNGGVLRVGPDGKIYLIAGDRGRRGQLQNLFDGPFGEGIPDDQFGGPDPVNDHLTGVILRLNPDGTAPRDNPFYRVGAERGGQVGANLKKIYAYGIRNSFGMAFDPFSGDLWEQENGDDSFSEINRAEPGFNSGWVQVMGPLERVAEFKAIETTRVPNPPDPNAPAGYYGLQQIRWDPINIADTPWEAYQRLYKLPGSEFSDPEMAWKYEVAPGGIDFLSTKELGKDYKGDLFVGSARGALRNGNLFRLKISDNRKKVEVDDKRLKDRVADNLGKYEITESESLLFGENFGVTPDLRESPDGTLYVVSNTQGTVYEIRRK</sequence>
<dbReference type="PANTHER" id="PTHR19328">
    <property type="entry name" value="HEDGEHOG-INTERACTING PROTEIN"/>
    <property type="match status" value="1"/>
</dbReference>
<dbReference type="Pfam" id="PF07995">
    <property type="entry name" value="GSDH"/>
    <property type="match status" value="1"/>
</dbReference>
<organism evidence="3 4">
    <name type="scientific">Solirubrobacter ginsenosidimutans</name>
    <dbReference type="NCBI Taxonomy" id="490573"/>
    <lineage>
        <taxon>Bacteria</taxon>
        <taxon>Bacillati</taxon>
        <taxon>Actinomycetota</taxon>
        <taxon>Thermoleophilia</taxon>
        <taxon>Solirubrobacterales</taxon>
        <taxon>Solirubrobacteraceae</taxon>
        <taxon>Solirubrobacter</taxon>
    </lineage>
</organism>
<dbReference type="InterPro" id="IPR012938">
    <property type="entry name" value="Glc/Sorbosone_DH"/>
</dbReference>
<dbReference type="AlphaFoldDB" id="A0A9X3S4V6"/>
<gene>
    <name evidence="3" type="ORF">OM076_24495</name>
</gene>
<dbReference type="EMBL" id="JAPDOD010000025">
    <property type="protein sequence ID" value="MDA0163456.1"/>
    <property type="molecule type" value="Genomic_DNA"/>
</dbReference>
<evidence type="ECO:0000259" key="2">
    <source>
        <dbReference type="Pfam" id="PF07995"/>
    </source>
</evidence>
<dbReference type="InterPro" id="IPR011042">
    <property type="entry name" value="6-blade_b-propeller_TolB-like"/>
</dbReference>
<dbReference type="Gene3D" id="2.120.10.30">
    <property type="entry name" value="TolB, C-terminal domain"/>
    <property type="match status" value="1"/>
</dbReference>
<accession>A0A9X3S4V6</accession>
<dbReference type="RefSeq" id="WP_270042702.1">
    <property type="nucleotide sequence ID" value="NZ_JAPDOD010000025.1"/>
</dbReference>
<dbReference type="PANTHER" id="PTHR19328:SF13">
    <property type="entry name" value="HIPL1 PROTEIN"/>
    <property type="match status" value="1"/>
</dbReference>
<comment type="caution">
    <text evidence="3">The sequence shown here is derived from an EMBL/GenBank/DDBJ whole genome shotgun (WGS) entry which is preliminary data.</text>
</comment>
<reference evidence="3" key="1">
    <citation type="submission" date="2022-10" db="EMBL/GenBank/DDBJ databases">
        <title>The WGS of Solirubrobacter ginsenosidimutans DSM 21036.</title>
        <authorList>
            <person name="Jiang Z."/>
        </authorList>
    </citation>
    <scope>NUCLEOTIDE SEQUENCE</scope>
    <source>
        <strain evidence="3">DSM 21036</strain>
    </source>
</reference>
<name>A0A9X3S4V6_9ACTN</name>
<dbReference type="InterPro" id="IPR011041">
    <property type="entry name" value="Quinoprot_gluc/sorb_DH_b-prop"/>
</dbReference>
<dbReference type="Proteomes" id="UP001149140">
    <property type="component" value="Unassembled WGS sequence"/>
</dbReference>
<protein>
    <submittedName>
        <fullName evidence="3">PQQ-dependent sugar dehydrogenase</fullName>
    </submittedName>
</protein>
<feature type="domain" description="Glucose/Sorbosone dehydrogenase" evidence="2">
    <location>
        <begin position="40"/>
        <end position="302"/>
    </location>
</feature>
<proteinExistence type="predicted"/>
<feature type="signal peptide" evidence="1">
    <location>
        <begin position="1"/>
        <end position="19"/>
    </location>
</feature>
<feature type="chain" id="PRO_5040973864" evidence="1">
    <location>
        <begin position="20"/>
        <end position="483"/>
    </location>
</feature>
<evidence type="ECO:0000256" key="1">
    <source>
        <dbReference type="SAM" id="SignalP"/>
    </source>
</evidence>
<evidence type="ECO:0000313" key="4">
    <source>
        <dbReference type="Proteomes" id="UP001149140"/>
    </source>
</evidence>
<dbReference type="SUPFAM" id="SSF50952">
    <property type="entry name" value="Soluble quinoprotein glucose dehydrogenase"/>
    <property type="match status" value="1"/>
</dbReference>